<evidence type="ECO:0000313" key="3">
    <source>
        <dbReference type="EMBL" id="AMK11567.1"/>
    </source>
</evidence>
<keyword evidence="4" id="KW-0255">Endonuclease</keyword>
<dbReference type="PANTHER" id="PTHR34477:SF1">
    <property type="entry name" value="UPF0213 PROTEIN YHBQ"/>
    <property type="match status" value="1"/>
</dbReference>
<dbReference type="Proteomes" id="UP000295506">
    <property type="component" value="Unassembled WGS sequence"/>
</dbReference>
<dbReference type="GO" id="GO:0004519">
    <property type="term" value="F:endonuclease activity"/>
    <property type="evidence" value="ECO:0007669"/>
    <property type="project" value="UniProtKB-KW"/>
</dbReference>
<reference evidence="4 6" key="2">
    <citation type="submission" date="2019-03" db="EMBL/GenBank/DDBJ databases">
        <title>Genomic Encyclopedia of Type Strains, Phase IV (KMG-IV): sequencing the most valuable type-strain genomes for metagenomic binning, comparative biology and taxonomic classification.</title>
        <authorList>
            <person name="Goeker M."/>
        </authorList>
    </citation>
    <scope>NUCLEOTIDE SEQUENCE [LARGE SCALE GENOMIC DNA]</scope>
    <source>
        <strain evidence="4 6">DSM 101483</strain>
    </source>
</reference>
<protein>
    <submittedName>
        <fullName evidence="4">Endonuclease</fullName>
    </submittedName>
    <submittedName>
        <fullName evidence="3">Excinuclease ABC subunit C</fullName>
    </submittedName>
</protein>
<name>A0A126QP52_9BACT</name>
<evidence type="ECO:0000256" key="1">
    <source>
        <dbReference type="ARBA" id="ARBA00007435"/>
    </source>
</evidence>
<dbReference type="EMBL" id="CP014206">
    <property type="protein sequence ID" value="AMK11567.1"/>
    <property type="molecule type" value="Genomic_DNA"/>
</dbReference>
<feature type="domain" description="GIY-YIG" evidence="2">
    <location>
        <begin position="2"/>
        <end position="78"/>
    </location>
</feature>
<dbReference type="Proteomes" id="UP000055611">
    <property type="component" value="Chromosome"/>
</dbReference>
<keyword evidence="4" id="KW-0540">Nuclease</keyword>
<gene>
    <name evidence="3" type="ORF">AWY79_10800</name>
    <name evidence="4" type="ORF">EDC59_103276</name>
</gene>
<reference evidence="3 5" key="1">
    <citation type="journal article" date="2016" name="Front. Microbiol.">
        <title>Genome Sequence of the Piezophilic, Mesophilic Sulfate-Reducing Bacterium Desulfovibrio indicus J2T.</title>
        <authorList>
            <person name="Cao J."/>
            <person name="Maignien L."/>
            <person name="Shao Z."/>
            <person name="Alain K."/>
            <person name="Jebbar M."/>
        </authorList>
    </citation>
    <scope>NUCLEOTIDE SEQUENCE [LARGE SCALE GENOMIC DNA]</scope>
    <source>
        <strain evidence="3 5">J2</strain>
    </source>
</reference>
<dbReference type="InterPro" id="IPR050190">
    <property type="entry name" value="UPF0213_domain"/>
</dbReference>
<dbReference type="SUPFAM" id="SSF82771">
    <property type="entry name" value="GIY-YIG endonuclease"/>
    <property type="match status" value="1"/>
</dbReference>
<evidence type="ECO:0000313" key="4">
    <source>
        <dbReference type="EMBL" id="TDT89973.1"/>
    </source>
</evidence>
<keyword evidence="4" id="KW-0378">Hydrolase</keyword>
<proteinExistence type="inferred from homology"/>
<organism evidence="4 6">
    <name type="scientific">Pseudodesulfovibrio indicus</name>
    <dbReference type="NCBI Taxonomy" id="1716143"/>
    <lineage>
        <taxon>Bacteria</taxon>
        <taxon>Pseudomonadati</taxon>
        <taxon>Thermodesulfobacteriota</taxon>
        <taxon>Desulfovibrionia</taxon>
        <taxon>Desulfovibrionales</taxon>
        <taxon>Desulfovibrionaceae</taxon>
    </lineage>
</organism>
<dbReference type="OrthoDB" id="287318at2"/>
<dbReference type="RefSeq" id="WP_066803511.1">
    <property type="nucleotide sequence ID" value="NZ_CP014206.1"/>
</dbReference>
<accession>A0A126QP52</accession>
<dbReference type="InterPro" id="IPR000305">
    <property type="entry name" value="GIY-YIG_endonuc"/>
</dbReference>
<dbReference type="InterPro" id="IPR035901">
    <property type="entry name" value="GIY-YIG_endonuc_sf"/>
</dbReference>
<evidence type="ECO:0000313" key="5">
    <source>
        <dbReference type="Proteomes" id="UP000055611"/>
    </source>
</evidence>
<comment type="similarity">
    <text evidence="1">Belongs to the UPF0213 family.</text>
</comment>
<keyword evidence="5" id="KW-1185">Reference proteome</keyword>
<dbReference type="Pfam" id="PF01541">
    <property type="entry name" value="GIY-YIG"/>
    <property type="match status" value="1"/>
</dbReference>
<dbReference type="Gene3D" id="3.40.1440.10">
    <property type="entry name" value="GIY-YIG endonuclease"/>
    <property type="match status" value="1"/>
</dbReference>
<dbReference type="KEGG" id="dej:AWY79_10800"/>
<dbReference type="CDD" id="cd10456">
    <property type="entry name" value="GIY-YIG_UPF0213"/>
    <property type="match status" value="1"/>
</dbReference>
<evidence type="ECO:0000313" key="6">
    <source>
        <dbReference type="Proteomes" id="UP000295506"/>
    </source>
</evidence>
<evidence type="ECO:0000259" key="2">
    <source>
        <dbReference type="PROSITE" id="PS50164"/>
    </source>
</evidence>
<sequence>MGTWHVYLLRCADRSLYCGITNDLERRVAAHNAGKGSKYTRARLPVTLAASTEVADKSTALKLELAIKKLPAGRKMERLAEFSATL</sequence>
<dbReference type="PROSITE" id="PS50164">
    <property type="entry name" value="GIY_YIG"/>
    <property type="match status" value="1"/>
</dbReference>
<dbReference type="PANTHER" id="PTHR34477">
    <property type="entry name" value="UPF0213 PROTEIN YHBQ"/>
    <property type="match status" value="1"/>
</dbReference>
<dbReference type="EMBL" id="SOBK01000003">
    <property type="protein sequence ID" value="TDT89973.1"/>
    <property type="molecule type" value="Genomic_DNA"/>
</dbReference>
<dbReference type="AlphaFoldDB" id="A0A126QP52"/>